<dbReference type="Proteomes" id="UP000250140">
    <property type="component" value="Unassembled WGS sequence"/>
</dbReference>
<evidence type="ECO:0000313" key="2">
    <source>
        <dbReference type="Proteomes" id="UP000250140"/>
    </source>
</evidence>
<proteinExistence type="predicted"/>
<evidence type="ECO:0000313" key="1">
    <source>
        <dbReference type="EMBL" id="OCL11097.1"/>
    </source>
</evidence>
<name>A0A8E2F5U1_9PEZI</name>
<reference evidence="1 2" key="1">
    <citation type="journal article" date="2016" name="Nat. Commun.">
        <title>Ectomycorrhizal ecology is imprinted in the genome of the dominant symbiotic fungus Cenococcum geophilum.</title>
        <authorList>
            <consortium name="DOE Joint Genome Institute"/>
            <person name="Peter M."/>
            <person name="Kohler A."/>
            <person name="Ohm R.A."/>
            <person name="Kuo A."/>
            <person name="Krutzmann J."/>
            <person name="Morin E."/>
            <person name="Arend M."/>
            <person name="Barry K.W."/>
            <person name="Binder M."/>
            <person name="Choi C."/>
            <person name="Clum A."/>
            <person name="Copeland A."/>
            <person name="Grisel N."/>
            <person name="Haridas S."/>
            <person name="Kipfer T."/>
            <person name="LaButti K."/>
            <person name="Lindquist E."/>
            <person name="Lipzen A."/>
            <person name="Maire R."/>
            <person name="Meier B."/>
            <person name="Mihaltcheva S."/>
            <person name="Molinier V."/>
            <person name="Murat C."/>
            <person name="Poggeler S."/>
            <person name="Quandt C.A."/>
            <person name="Sperisen C."/>
            <person name="Tritt A."/>
            <person name="Tisserant E."/>
            <person name="Crous P.W."/>
            <person name="Henrissat B."/>
            <person name="Nehls U."/>
            <person name="Egli S."/>
            <person name="Spatafora J.W."/>
            <person name="Grigoriev I.V."/>
            <person name="Martin F.M."/>
        </authorList>
    </citation>
    <scope>NUCLEOTIDE SEQUENCE [LARGE SCALE GENOMIC DNA]</scope>
    <source>
        <strain evidence="1 2">CBS 207.34</strain>
    </source>
</reference>
<organism evidence="1 2">
    <name type="scientific">Glonium stellatum</name>
    <dbReference type="NCBI Taxonomy" id="574774"/>
    <lineage>
        <taxon>Eukaryota</taxon>
        <taxon>Fungi</taxon>
        <taxon>Dikarya</taxon>
        <taxon>Ascomycota</taxon>
        <taxon>Pezizomycotina</taxon>
        <taxon>Dothideomycetes</taxon>
        <taxon>Pleosporomycetidae</taxon>
        <taxon>Gloniales</taxon>
        <taxon>Gloniaceae</taxon>
        <taxon>Glonium</taxon>
    </lineage>
</organism>
<protein>
    <submittedName>
        <fullName evidence="1">Uncharacterized protein</fullName>
    </submittedName>
</protein>
<accession>A0A8E2F5U1</accession>
<keyword evidence="2" id="KW-1185">Reference proteome</keyword>
<sequence length="179" mass="20463">MAKDAQSYAQAAVLGVMFAKEFYRYDVRPEGFSRDSLGGRKASTRISAKYILIKNVAFGAGKWGNTRTSVTRGLESGVVRIVETVHAKFSNDMSSKMTKSRWLMLRRSLSRTNSKFTADRDIGLGKNLLQKHQFHFVTSRLRWQRQLPSSILDLFDFIVRTAFVLTLWFESYIESEAFG</sequence>
<dbReference type="AlphaFoldDB" id="A0A8E2F5U1"/>
<gene>
    <name evidence="1" type="ORF">AOQ84DRAFT_425193</name>
</gene>
<dbReference type="EMBL" id="KV749118">
    <property type="protein sequence ID" value="OCL11097.1"/>
    <property type="molecule type" value="Genomic_DNA"/>
</dbReference>